<reference evidence="2" key="1">
    <citation type="submission" date="2022-06" db="EMBL/GenBank/DDBJ databases">
        <title>Brachyspira pilosicoli from pigs in Switzerland.</title>
        <authorList>
            <person name="Schmitt S."/>
            <person name="Arnold M."/>
            <person name="Rossano A."/>
            <person name="Perreten V."/>
        </authorList>
    </citation>
    <scope>NUCLEOTIDE SEQUENCE</scope>
    <source>
        <strain evidence="2">MEI4028</strain>
    </source>
</reference>
<dbReference type="SMART" id="SM00953">
    <property type="entry name" value="RES"/>
    <property type="match status" value="1"/>
</dbReference>
<evidence type="ECO:0000313" key="2">
    <source>
        <dbReference type="EMBL" id="WIH95340.1"/>
    </source>
</evidence>
<dbReference type="EMBL" id="CP098754">
    <property type="protein sequence ID" value="WIH95340.1"/>
    <property type="molecule type" value="Genomic_DNA"/>
</dbReference>
<feature type="domain" description="RES" evidence="1">
    <location>
        <begin position="91"/>
        <end position="223"/>
    </location>
</feature>
<name>A0AAJ6GHW4_BRAPL</name>
<proteinExistence type="predicted"/>
<dbReference type="InterPro" id="IPR014914">
    <property type="entry name" value="RES_dom"/>
</dbReference>
<dbReference type="AlphaFoldDB" id="A0AAJ6GHW4"/>
<organism evidence="2 3">
    <name type="scientific">Brachyspira pilosicoli</name>
    <name type="common">Serpulina pilosicoli</name>
    <dbReference type="NCBI Taxonomy" id="52584"/>
    <lineage>
        <taxon>Bacteria</taxon>
        <taxon>Pseudomonadati</taxon>
        <taxon>Spirochaetota</taxon>
        <taxon>Spirochaetia</taxon>
        <taxon>Brachyspirales</taxon>
        <taxon>Brachyspiraceae</taxon>
        <taxon>Brachyspira</taxon>
    </lineage>
</organism>
<protein>
    <submittedName>
        <fullName evidence="2">RES family NAD+ phosphorylase</fullName>
    </submittedName>
</protein>
<dbReference type="Pfam" id="PF08808">
    <property type="entry name" value="RES"/>
    <property type="match status" value="1"/>
</dbReference>
<accession>A0AAJ6GHW4</accession>
<dbReference type="Proteomes" id="UP001242021">
    <property type="component" value="Chromosome"/>
</dbReference>
<evidence type="ECO:0000313" key="3">
    <source>
        <dbReference type="Proteomes" id="UP001242021"/>
    </source>
</evidence>
<gene>
    <name evidence="2" type="ORF">NEH99_02085</name>
</gene>
<dbReference type="RefSeq" id="WP_284603013.1">
    <property type="nucleotide sequence ID" value="NZ_CP098752.1"/>
</dbReference>
<sequence length="268" mass="31219">MEDINKVYLKKILSNINNRIDIADYYYSLKNEIINNNRFFPKHKIIDVLKESYKNNIFILEKGSTLYRSRIYTLPLSPNFLNNNAYSGYDAENSLAPKNKNIIRAGRANPEKIGYLYLSEDVETSIKEIRPNIKSRISVATVEILKDFKLFDISDLNQNLKEFEALNFGFSLPVSNEIDYIPTQYISELLKNIGFDGIKFNSSLNKNKKNITLFNYENNVNIQFIKSELYFVNDINVDFSNLNNMQNMINNILKELMSDKEINIINVD</sequence>
<evidence type="ECO:0000259" key="1">
    <source>
        <dbReference type="SMART" id="SM00953"/>
    </source>
</evidence>